<keyword evidence="1" id="KW-0472">Membrane</keyword>
<keyword evidence="1" id="KW-0812">Transmembrane</keyword>
<accession>A0A1H3RK18</accession>
<keyword evidence="1" id="KW-1133">Transmembrane helix</keyword>
<dbReference type="Proteomes" id="UP000199632">
    <property type="component" value="Unassembled WGS sequence"/>
</dbReference>
<keyword evidence="3" id="KW-1185">Reference proteome</keyword>
<dbReference type="AlphaFoldDB" id="A0A1H3RK18"/>
<sequence length="62" mass="6653">MAKSAQPQTTGTVSTRTLVIAFLSVCLALVAWRMPDTGDAALTFIASCAVLDRLVRRSERKG</sequence>
<protein>
    <submittedName>
        <fullName evidence="2">Uncharacterized protein</fullName>
    </submittedName>
</protein>
<evidence type="ECO:0000313" key="2">
    <source>
        <dbReference type="EMBL" id="SDZ25970.1"/>
    </source>
</evidence>
<organism evidence="2 3">
    <name type="scientific">Asanoa ishikariensis</name>
    <dbReference type="NCBI Taxonomy" id="137265"/>
    <lineage>
        <taxon>Bacteria</taxon>
        <taxon>Bacillati</taxon>
        <taxon>Actinomycetota</taxon>
        <taxon>Actinomycetes</taxon>
        <taxon>Micromonosporales</taxon>
        <taxon>Micromonosporaceae</taxon>
        <taxon>Asanoa</taxon>
    </lineage>
</organism>
<reference evidence="3" key="1">
    <citation type="submission" date="2016-10" db="EMBL/GenBank/DDBJ databases">
        <authorList>
            <person name="Varghese N."/>
            <person name="Submissions S."/>
        </authorList>
    </citation>
    <scope>NUCLEOTIDE SEQUENCE [LARGE SCALE GENOMIC DNA]</scope>
    <source>
        <strain evidence="3">DSM 44718</strain>
    </source>
</reference>
<name>A0A1H3RK18_9ACTN</name>
<gene>
    <name evidence="2" type="ORF">SAMN05421684_3909</name>
</gene>
<evidence type="ECO:0000313" key="3">
    <source>
        <dbReference type="Proteomes" id="UP000199632"/>
    </source>
</evidence>
<proteinExistence type="predicted"/>
<feature type="transmembrane region" description="Helical" evidence="1">
    <location>
        <begin position="12"/>
        <end position="32"/>
    </location>
</feature>
<evidence type="ECO:0000256" key="1">
    <source>
        <dbReference type="SAM" id="Phobius"/>
    </source>
</evidence>
<dbReference type="EMBL" id="FNQB01000002">
    <property type="protein sequence ID" value="SDZ25970.1"/>
    <property type="molecule type" value="Genomic_DNA"/>
</dbReference>